<dbReference type="PANTHER" id="PTHR43649">
    <property type="entry name" value="ARABINOSE-BINDING PROTEIN-RELATED"/>
    <property type="match status" value="1"/>
</dbReference>
<evidence type="ECO:0000256" key="1">
    <source>
        <dbReference type="SAM" id="SignalP"/>
    </source>
</evidence>
<feature type="signal peptide" evidence="1">
    <location>
        <begin position="1"/>
        <end position="21"/>
    </location>
</feature>
<dbReference type="Gene3D" id="3.40.190.10">
    <property type="entry name" value="Periplasmic binding protein-like II"/>
    <property type="match status" value="2"/>
</dbReference>
<dbReference type="InterPro" id="IPR050490">
    <property type="entry name" value="Bact_solute-bd_prot1"/>
</dbReference>
<proteinExistence type="predicted"/>
<organism evidence="2 3">
    <name type="scientific">Paenibacillus aurantius</name>
    <dbReference type="NCBI Taxonomy" id="2918900"/>
    <lineage>
        <taxon>Bacteria</taxon>
        <taxon>Bacillati</taxon>
        <taxon>Bacillota</taxon>
        <taxon>Bacilli</taxon>
        <taxon>Bacillales</taxon>
        <taxon>Paenibacillaceae</taxon>
        <taxon>Paenibacillus</taxon>
    </lineage>
</organism>
<sequence length="532" mass="58865">MRKVGTASLLLSASIALLVSACSKTGSEVTPSGGNTGEPTKTGKVKISILNGLWDLPAGVDPNKNKWTDVISKAFPDLEINWILAPRDAAQFEQKKQLLMGSGQFPNLVLATKTDMVNWANNGMIIPVDEFVTNNMPNLKNYLNEEDMKNGKYLGKQYLIPTPLSSLQNPLVTYIRKDWLDKLKLPVPQTTEELMNVMKAFANQDPDGNGKKDTFGFASQKNLIFMDSTLALSFRVNLDTQNKNINWHRVNGKLLPDIVAPGAKEALAYFKEMYASGVYDKESLVLDYSKLEEKLTSGKYGAATFYDSAMRGRINNNIKKADPNAEFIVLTPPKGPQGGQGVPRGDNVGNLFAVTKGTTPEQATAIAKLLNWFMEKDTSVNYNKTLGDALNMGVLGVNSELLGEKFLSEMPASKATEEAKADNYRFSYRLLYSSTHMLPDDKMIEFGKLSDATKPGTSDDMKIQSQYGVKNALKIAGPKASQYLPDLITYFDEIKMKIVTGGEPLETFDKWVDYFYKNHGQEIIDEANSMNN</sequence>
<dbReference type="SUPFAM" id="SSF53850">
    <property type="entry name" value="Periplasmic binding protein-like II"/>
    <property type="match status" value="1"/>
</dbReference>
<dbReference type="Proteomes" id="UP001305702">
    <property type="component" value="Chromosome"/>
</dbReference>
<keyword evidence="3" id="KW-1185">Reference proteome</keyword>
<keyword evidence="1" id="KW-0732">Signal</keyword>
<evidence type="ECO:0000313" key="2">
    <source>
        <dbReference type="EMBL" id="WNQ13966.1"/>
    </source>
</evidence>
<dbReference type="EMBL" id="CP130318">
    <property type="protein sequence ID" value="WNQ13966.1"/>
    <property type="molecule type" value="Genomic_DNA"/>
</dbReference>
<name>A0AA96LKW8_9BACL</name>
<dbReference type="RefSeq" id="WP_315607747.1">
    <property type="nucleotide sequence ID" value="NZ_CP130318.1"/>
</dbReference>
<reference evidence="2 3" key="1">
    <citation type="submission" date="2022-02" db="EMBL/GenBank/DDBJ databases">
        <title>Paenibacillus sp. MBLB1776 Whole Genome Shotgun Sequencing.</title>
        <authorList>
            <person name="Hwang C.Y."/>
            <person name="Cho E.-S."/>
            <person name="Seo M.-J."/>
        </authorList>
    </citation>
    <scope>NUCLEOTIDE SEQUENCE [LARGE SCALE GENOMIC DNA]</scope>
    <source>
        <strain evidence="2 3">MBLB1776</strain>
    </source>
</reference>
<protein>
    <submittedName>
        <fullName evidence="2">Extracellular solute-binding protein</fullName>
    </submittedName>
</protein>
<accession>A0AA96LKW8</accession>
<dbReference type="PROSITE" id="PS51257">
    <property type="entry name" value="PROKAR_LIPOPROTEIN"/>
    <property type="match status" value="1"/>
</dbReference>
<gene>
    <name evidence="2" type="ORF">MJA45_13395</name>
</gene>
<dbReference type="AlphaFoldDB" id="A0AA96LKW8"/>
<evidence type="ECO:0000313" key="3">
    <source>
        <dbReference type="Proteomes" id="UP001305702"/>
    </source>
</evidence>
<feature type="chain" id="PRO_5041652477" evidence="1">
    <location>
        <begin position="22"/>
        <end position="532"/>
    </location>
</feature>
<dbReference type="PANTHER" id="PTHR43649:SF12">
    <property type="entry name" value="DIACETYLCHITOBIOSE BINDING PROTEIN DASA"/>
    <property type="match status" value="1"/>
</dbReference>
<dbReference type="KEGG" id="paun:MJA45_13395"/>